<comment type="caution">
    <text evidence="1">The sequence shown here is derived from an EMBL/GenBank/DDBJ whole genome shotgun (WGS) entry which is preliminary data.</text>
</comment>
<evidence type="ECO:0000313" key="2">
    <source>
        <dbReference type="Proteomes" id="UP000770717"/>
    </source>
</evidence>
<name>A0A8J6EKC3_ELECQ</name>
<protein>
    <submittedName>
        <fullName evidence="1">Uncharacterized protein</fullName>
    </submittedName>
</protein>
<evidence type="ECO:0000313" key="1">
    <source>
        <dbReference type="EMBL" id="KAG9470683.1"/>
    </source>
</evidence>
<organism evidence="1 2">
    <name type="scientific">Eleutherodactylus coqui</name>
    <name type="common">Puerto Rican coqui</name>
    <dbReference type="NCBI Taxonomy" id="57060"/>
    <lineage>
        <taxon>Eukaryota</taxon>
        <taxon>Metazoa</taxon>
        <taxon>Chordata</taxon>
        <taxon>Craniata</taxon>
        <taxon>Vertebrata</taxon>
        <taxon>Euteleostomi</taxon>
        <taxon>Amphibia</taxon>
        <taxon>Batrachia</taxon>
        <taxon>Anura</taxon>
        <taxon>Neobatrachia</taxon>
        <taxon>Hyloidea</taxon>
        <taxon>Eleutherodactylidae</taxon>
        <taxon>Eleutherodactylinae</taxon>
        <taxon>Eleutherodactylus</taxon>
        <taxon>Eleutherodactylus</taxon>
    </lineage>
</organism>
<accession>A0A8J6EKC3</accession>
<dbReference type="EMBL" id="WNTK01000237">
    <property type="protein sequence ID" value="KAG9470683.1"/>
    <property type="molecule type" value="Genomic_DNA"/>
</dbReference>
<gene>
    <name evidence="1" type="ORF">GDO78_017023</name>
</gene>
<dbReference type="Proteomes" id="UP000770717">
    <property type="component" value="Unassembled WGS sequence"/>
</dbReference>
<keyword evidence="2" id="KW-1185">Reference proteome</keyword>
<dbReference type="AlphaFoldDB" id="A0A8J6EKC3"/>
<proteinExistence type="predicted"/>
<sequence length="82" mass="9129">MINKAHFNITYSICIRICISLGQCQGKQNPGTRPEDFTELLVFRWLRAVSHSAIVCCHHLYTAGCTGHDDIIPSLVISRLSG</sequence>
<reference evidence="1" key="1">
    <citation type="thesis" date="2020" institute="ProQuest LLC" country="789 East Eisenhower Parkway, Ann Arbor, MI, USA">
        <title>Comparative Genomics and Chromosome Evolution.</title>
        <authorList>
            <person name="Mudd A.B."/>
        </authorList>
    </citation>
    <scope>NUCLEOTIDE SEQUENCE</scope>
    <source>
        <strain evidence="1">HN-11 Male</strain>
        <tissue evidence="1">Kidney and liver</tissue>
    </source>
</reference>